<proteinExistence type="predicted"/>
<name>A0AA48GU26_9BACT</name>
<keyword evidence="3" id="KW-1185">Reference proteome</keyword>
<feature type="region of interest" description="Disordered" evidence="1">
    <location>
        <begin position="1"/>
        <end position="127"/>
    </location>
</feature>
<reference evidence="2" key="1">
    <citation type="journal article" date="2023" name="Int. J. Syst. Evol. Microbiol.">
        <title>Mesoterricola silvestris gen. nov., sp. nov., Mesoterricola sediminis sp. nov., Geothrix oryzae sp. nov., Geothrix edaphica sp. nov., Geothrix rubra sp. nov., and Geothrix limicola sp. nov., six novel members of Acidobacteriota isolated from soils.</title>
        <authorList>
            <person name="Itoh H."/>
            <person name="Sugisawa Y."/>
            <person name="Mise K."/>
            <person name="Xu Z."/>
            <person name="Kuniyasu M."/>
            <person name="Ushijima N."/>
            <person name="Kawano K."/>
            <person name="Kobayashi E."/>
            <person name="Shiratori Y."/>
            <person name="Masuda Y."/>
            <person name="Senoo K."/>
        </authorList>
    </citation>
    <scope>NUCLEOTIDE SEQUENCE</scope>
    <source>
        <strain evidence="2">W786</strain>
    </source>
</reference>
<evidence type="ECO:0000313" key="3">
    <source>
        <dbReference type="Proteomes" id="UP001228113"/>
    </source>
</evidence>
<evidence type="ECO:0000256" key="1">
    <source>
        <dbReference type="SAM" id="MobiDB-lite"/>
    </source>
</evidence>
<feature type="compositionally biased region" description="Basic and acidic residues" evidence="1">
    <location>
        <begin position="213"/>
        <end position="223"/>
    </location>
</feature>
<dbReference type="Proteomes" id="UP001228113">
    <property type="component" value="Chromosome"/>
</dbReference>
<organism evidence="2 3">
    <name type="scientific">Mesoterricola sediminis</name>
    <dbReference type="NCBI Taxonomy" id="2927980"/>
    <lineage>
        <taxon>Bacteria</taxon>
        <taxon>Pseudomonadati</taxon>
        <taxon>Acidobacteriota</taxon>
        <taxon>Holophagae</taxon>
        <taxon>Holophagales</taxon>
        <taxon>Holophagaceae</taxon>
        <taxon>Mesoterricola</taxon>
    </lineage>
</organism>
<sequence length="261" mass="28434">MNPGRRGFSFHRLDDPREPARRNDKGEAAPPRILLVGARGFEPRPGPAALAAHAHPPPADRFARGRAKLGLPARHRRSEARIPPLSPERQRGGSASPDPVGRGERIRTSPRARGAGCARPSASGGPLRTRACEAWATCAPSPIGGSNPAPFTGTTKGRQRLPGSCWSGREDSNLAQGPRRWLRTPIRLRRTASHAGVRSLGYLRAIADRRLESRPFRRNDKGEAAPPRILLVGARGFEPPTSRSRTERSTRLSHAPTKNEY</sequence>
<feature type="region of interest" description="Disordered" evidence="1">
    <location>
        <begin position="146"/>
        <end position="173"/>
    </location>
</feature>
<dbReference type="KEGG" id="msea:METESE_27270"/>
<protein>
    <submittedName>
        <fullName evidence="2">Uncharacterized protein</fullName>
    </submittedName>
</protein>
<dbReference type="AlphaFoldDB" id="A0AA48GU26"/>
<dbReference type="AntiFam" id="ANF00014">
    <property type="entry name" value="tRNA translation"/>
</dbReference>
<accession>A0AA48GU26</accession>
<gene>
    <name evidence="2" type="ORF">METESE_27270</name>
</gene>
<feature type="compositionally biased region" description="Basic and acidic residues" evidence="1">
    <location>
        <begin position="11"/>
        <end position="27"/>
    </location>
</feature>
<feature type="region of interest" description="Disordered" evidence="1">
    <location>
        <begin position="213"/>
        <end position="261"/>
    </location>
</feature>
<evidence type="ECO:0000313" key="2">
    <source>
        <dbReference type="EMBL" id="BDU77769.1"/>
    </source>
</evidence>
<dbReference type="EMBL" id="AP027081">
    <property type="protein sequence ID" value="BDU77769.1"/>
    <property type="molecule type" value="Genomic_DNA"/>
</dbReference>